<dbReference type="SUPFAM" id="SSF48592">
    <property type="entry name" value="GroEL equatorial domain-like"/>
    <property type="match status" value="1"/>
</dbReference>
<dbReference type="InterPro" id="IPR027410">
    <property type="entry name" value="TCP-1-like_intermed_sf"/>
</dbReference>
<keyword evidence="7 9" id="KW-0143">Chaperone</keyword>
<proteinExistence type="inferred from homology"/>
<evidence type="ECO:0000259" key="11">
    <source>
        <dbReference type="Pfam" id="PF00561"/>
    </source>
</evidence>
<dbReference type="Gene3D" id="1.10.560.10">
    <property type="entry name" value="GroEL-like equatorial domain"/>
    <property type="match status" value="1"/>
</dbReference>
<dbReference type="Pfam" id="PF00118">
    <property type="entry name" value="Cpn60_TCP1"/>
    <property type="match status" value="1"/>
</dbReference>
<accession>A0A914HIL1</accession>
<dbReference type="PROSITE" id="PS00750">
    <property type="entry name" value="TCP1_1"/>
    <property type="match status" value="1"/>
</dbReference>
<dbReference type="GO" id="GO:0016887">
    <property type="term" value="F:ATP hydrolysis activity"/>
    <property type="evidence" value="ECO:0007669"/>
    <property type="project" value="InterPro"/>
</dbReference>
<dbReference type="GO" id="GO:0005832">
    <property type="term" value="C:chaperonin-containing T-complex"/>
    <property type="evidence" value="ECO:0007669"/>
    <property type="project" value="InterPro"/>
</dbReference>
<dbReference type="GO" id="GO:0051082">
    <property type="term" value="F:unfolded protein binding"/>
    <property type="evidence" value="ECO:0007669"/>
    <property type="project" value="InterPro"/>
</dbReference>
<dbReference type="FunFam" id="3.50.7.10:FF:000002">
    <property type="entry name" value="T-complex protein 1 subunit beta"/>
    <property type="match status" value="1"/>
</dbReference>
<dbReference type="WBParaSite" id="Gr19_v10_g17707.t2">
    <property type="protein sequence ID" value="Gr19_v10_g17707.t2"/>
    <property type="gene ID" value="Gr19_v10_g17707"/>
</dbReference>
<dbReference type="GO" id="GO:0005524">
    <property type="term" value="F:ATP binding"/>
    <property type="evidence" value="ECO:0007669"/>
    <property type="project" value="UniProtKB-KW"/>
</dbReference>
<evidence type="ECO:0000256" key="3">
    <source>
        <dbReference type="ARBA" id="ARBA00018961"/>
    </source>
</evidence>
<protein>
    <recommendedName>
        <fullName evidence="3">T-complex protein 1 subunit beta</fullName>
    </recommendedName>
    <alternativeName>
        <fullName evidence="8">CCT-beta</fullName>
    </alternativeName>
</protein>
<dbReference type="PROSITE" id="PS00995">
    <property type="entry name" value="TCP1_3"/>
    <property type="match status" value="1"/>
</dbReference>
<comment type="similarity">
    <text evidence="2 9">Belongs to the TCP-1 chaperonin family.</text>
</comment>
<evidence type="ECO:0000256" key="1">
    <source>
        <dbReference type="ARBA" id="ARBA00004496"/>
    </source>
</evidence>
<dbReference type="GO" id="GO:0140662">
    <property type="term" value="F:ATP-dependent protein folding chaperone"/>
    <property type="evidence" value="ECO:0007669"/>
    <property type="project" value="InterPro"/>
</dbReference>
<dbReference type="InterPro" id="IPR017998">
    <property type="entry name" value="Chaperone_TCP-1"/>
</dbReference>
<feature type="domain" description="AB hydrolase-1" evidence="11">
    <location>
        <begin position="695"/>
        <end position="799"/>
    </location>
</feature>
<dbReference type="FunFam" id="1.10.560.10:FF:000017">
    <property type="entry name" value="T-complex protein 1 subunit eta"/>
    <property type="match status" value="1"/>
</dbReference>
<dbReference type="InterPro" id="IPR027409">
    <property type="entry name" value="GroEL-like_apical_dom_sf"/>
</dbReference>
<evidence type="ECO:0000256" key="9">
    <source>
        <dbReference type="RuleBase" id="RU004187"/>
    </source>
</evidence>
<keyword evidence="6 9" id="KW-0067">ATP-binding</keyword>
<evidence type="ECO:0000256" key="5">
    <source>
        <dbReference type="ARBA" id="ARBA00022741"/>
    </source>
</evidence>
<feature type="transmembrane region" description="Helical" evidence="10">
    <location>
        <begin position="550"/>
        <end position="570"/>
    </location>
</feature>
<dbReference type="SUPFAM" id="SSF52029">
    <property type="entry name" value="GroEL apical domain-like"/>
    <property type="match status" value="1"/>
</dbReference>
<evidence type="ECO:0000256" key="8">
    <source>
        <dbReference type="ARBA" id="ARBA00033237"/>
    </source>
</evidence>
<dbReference type="InterPro" id="IPR029058">
    <property type="entry name" value="AB_hydrolase_fold"/>
</dbReference>
<dbReference type="SUPFAM" id="SSF54849">
    <property type="entry name" value="GroEL-intermediate domain like"/>
    <property type="match status" value="1"/>
</dbReference>
<evidence type="ECO:0000313" key="12">
    <source>
        <dbReference type="Proteomes" id="UP000887572"/>
    </source>
</evidence>
<organism evidence="12 13">
    <name type="scientific">Globodera rostochiensis</name>
    <name type="common">Golden nematode worm</name>
    <name type="synonym">Heterodera rostochiensis</name>
    <dbReference type="NCBI Taxonomy" id="31243"/>
    <lineage>
        <taxon>Eukaryota</taxon>
        <taxon>Metazoa</taxon>
        <taxon>Ecdysozoa</taxon>
        <taxon>Nematoda</taxon>
        <taxon>Chromadorea</taxon>
        <taxon>Rhabditida</taxon>
        <taxon>Tylenchina</taxon>
        <taxon>Tylenchomorpha</taxon>
        <taxon>Tylenchoidea</taxon>
        <taxon>Heteroderidae</taxon>
        <taxon>Heteroderinae</taxon>
        <taxon>Globodera</taxon>
    </lineage>
</organism>
<dbReference type="InterPro" id="IPR027413">
    <property type="entry name" value="GROEL-like_equatorial_sf"/>
</dbReference>
<keyword evidence="5 9" id="KW-0547">Nucleotide-binding</keyword>
<dbReference type="Gene3D" id="3.50.7.10">
    <property type="entry name" value="GroEL"/>
    <property type="match status" value="1"/>
</dbReference>
<dbReference type="InterPro" id="IPR012716">
    <property type="entry name" value="Chap_CCT_beta"/>
</dbReference>
<dbReference type="InterPro" id="IPR000073">
    <property type="entry name" value="AB_hydrolase_1"/>
</dbReference>
<dbReference type="PROSITE" id="PS00751">
    <property type="entry name" value="TCP1_2"/>
    <property type="match status" value="1"/>
</dbReference>
<dbReference type="Gene3D" id="3.30.260.10">
    <property type="entry name" value="TCP-1-like chaperonin intermediate domain"/>
    <property type="match status" value="1"/>
</dbReference>
<dbReference type="Proteomes" id="UP000887572">
    <property type="component" value="Unplaced"/>
</dbReference>
<dbReference type="PANTHER" id="PTHR11353">
    <property type="entry name" value="CHAPERONIN"/>
    <property type="match status" value="1"/>
</dbReference>
<reference evidence="13" key="1">
    <citation type="submission" date="2022-11" db="UniProtKB">
        <authorList>
            <consortium name="WormBaseParasite"/>
        </authorList>
    </citation>
    <scope>IDENTIFICATION</scope>
</reference>
<evidence type="ECO:0000256" key="4">
    <source>
        <dbReference type="ARBA" id="ARBA00022490"/>
    </source>
</evidence>
<evidence type="ECO:0000256" key="10">
    <source>
        <dbReference type="SAM" id="Phobius"/>
    </source>
</evidence>
<dbReference type="InterPro" id="IPR002194">
    <property type="entry name" value="Chaperonin_TCP-1_CS"/>
</dbReference>
<keyword evidence="10" id="KW-0812">Transmembrane</keyword>
<dbReference type="Pfam" id="PF00561">
    <property type="entry name" value="Abhydrolase_1"/>
    <property type="match status" value="1"/>
</dbReference>
<dbReference type="PRINTS" id="PR00304">
    <property type="entry name" value="TCOMPLEXTCP1"/>
</dbReference>
<feature type="transmembrane region" description="Helical" evidence="10">
    <location>
        <begin position="576"/>
        <end position="598"/>
    </location>
</feature>
<dbReference type="AlphaFoldDB" id="A0A914HIL1"/>
<keyword evidence="10" id="KW-0472">Membrane</keyword>
<evidence type="ECO:0000256" key="2">
    <source>
        <dbReference type="ARBA" id="ARBA00008020"/>
    </source>
</evidence>
<keyword evidence="10" id="KW-1133">Transmembrane helix</keyword>
<evidence type="ECO:0000256" key="6">
    <source>
        <dbReference type="ARBA" id="ARBA00022840"/>
    </source>
</evidence>
<comment type="subcellular location">
    <subcellularLocation>
        <location evidence="1">Cytoplasm</location>
    </subcellularLocation>
</comment>
<dbReference type="InterPro" id="IPR002423">
    <property type="entry name" value="Cpn60/GroEL/TCP-1"/>
</dbReference>
<sequence length="916" mass="102132">MHEITIRCEPFTLQFKSISSEKKDLIFCHYIILKQNAQEERGETARLSSFVGACAIGDLVKTTLGPKGMDKILISGSGEHQNVQVTNDGATILKSIGVDNPAAKVLVDISLTQDKEVGDGTTSVTVFAAELLREAEVMVGQRIHPQVIVSGYRKAVRVAKDALEKVAQTSGEHLRDDLLKIAKTSLGSKILSQHSEHFAKLAVDAVLRLGPNGALDSIQGFLLEKKPGMYQPQRIEDAKILIANSSMDQDKIKVFGSRIRVDSVAKIAELEQAEKDKMKQKVEKICSHDINVFINRQLIYNYPEQLFADRKVMAIEHADFEGIERLALVLGGEIASTFDNPSEVKLGSCKLIEETTIGEDTLLRFSGVPLGNACSVVLRGSTQQIIDEAERSLHDALCVLSTHVKDQRVVPGAGASEMLMATAVLAESQKVAGKESIAMEAFARALTKLPTIICDNAGLDSAEIISHVRAEHSKGNRQFGIDVENGRMGDVFELGVLESYNVKLGVLCSGAEAAEQLLRVDCIIKCAPRPRTKDRRPPLIRALLLQSRHAIMATLLMRVLGLAVVFPVFLSVFLYLFVPALFFFCPIIMQHVFFLNFVRVPFVDYYDLAHHGVRSRGRNFYLRERDLKTQKSTVNVGNDEPTIGVWHILPTSLSAEKGTKMNDKDMERSLNEGSNAILIYLHGNSFDRTTRHRCELYNFLSSMDFHILAVDYRGYGDSTGRPDENGVNADAHAIYDYARKKASSKDIYVWGHSMGTGVATRLVAELSDLGTPPKALVLESPFNNLRDVVRHHPFSFPWRVLPWFDATIVRPLVRSGLRMNSDDRIQSVSCPILVLHAEDDHVIPVKLARKLVDSAKTAKREVTYMEFDAKLEYRHKFIHRAPELPEVLREFFANGHLQQRSKNRIQRENEAVHVEL</sequence>
<evidence type="ECO:0000313" key="13">
    <source>
        <dbReference type="WBParaSite" id="Gr19_v10_g17707.t2"/>
    </source>
</evidence>
<dbReference type="NCBIfam" id="TIGR02341">
    <property type="entry name" value="chap_CCT_beta"/>
    <property type="match status" value="1"/>
</dbReference>
<dbReference type="SUPFAM" id="SSF53474">
    <property type="entry name" value="alpha/beta-Hydrolases"/>
    <property type="match status" value="1"/>
</dbReference>
<keyword evidence="4" id="KW-0963">Cytoplasm</keyword>
<evidence type="ECO:0000256" key="7">
    <source>
        <dbReference type="ARBA" id="ARBA00023186"/>
    </source>
</evidence>
<keyword evidence="12" id="KW-1185">Reference proteome</keyword>
<dbReference type="Gene3D" id="3.40.50.1820">
    <property type="entry name" value="alpha/beta hydrolase"/>
    <property type="match status" value="1"/>
</dbReference>
<dbReference type="CDD" id="cd03336">
    <property type="entry name" value="TCP1_beta"/>
    <property type="match status" value="1"/>
</dbReference>
<name>A0A914HIL1_GLORO</name>